<organism evidence="1 2">
    <name type="scientific">Caenibius tardaugens NBRC 16725</name>
    <dbReference type="NCBI Taxonomy" id="1219035"/>
    <lineage>
        <taxon>Bacteria</taxon>
        <taxon>Pseudomonadati</taxon>
        <taxon>Pseudomonadota</taxon>
        <taxon>Alphaproteobacteria</taxon>
        <taxon>Sphingomonadales</taxon>
        <taxon>Erythrobacteraceae</taxon>
        <taxon>Caenibius</taxon>
    </lineage>
</organism>
<dbReference type="RefSeq" id="WP_021690921.1">
    <property type="nucleotide sequence ID" value="NZ_BASZ01000007.1"/>
</dbReference>
<dbReference type="Gene3D" id="3.40.50.1820">
    <property type="entry name" value="alpha/beta hydrolase"/>
    <property type="match status" value="1"/>
</dbReference>
<name>U3A5S3_9SPHN</name>
<dbReference type="OrthoDB" id="4512892at2"/>
<protein>
    <recommendedName>
        <fullName evidence="3">AB hydrolase-1 domain-containing protein</fullName>
    </recommendedName>
</protein>
<accession>U3A5S3</accession>
<dbReference type="KEGG" id="ntd:EGO55_06250"/>
<dbReference type="eggNOG" id="COG2267">
    <property type="taxonomic scope" value="Bacteria"/>
</dbReference>
<dbReference type="SUPFAM" id="SSF53474">
    <property type="entry name" value="alpha/beta-Hydrolases"/>
    <property type="match status" value="1"/>
</dbReference>
<keyword evidence="2" id="KW-1185">Reference proteome</keyword>
<proteinExistence type="predicted"/>
<dbReference type="Proteomes" id="UP000016568">
    <property type="component" value="Unassembled WGS sequence"/>
</dbReference>
<sequence length="305" mass="33050">MIRHRFTLDVTEVAQFGEPAHLAAELLLPEDRVPELLFVCIPGGGMNRHYFDLPTPEGEAEVSFARVMCERGHAVALLDPLGAGESTCPADAYLLHPDRTSAAAGATVNHILEGLRAGSFDPRCPAAPGIRSVGVAHSLGALMTVVQQAQFHQHQGLALLGYHTAGVPAYLTDADRAIDKTYARDNLIALARQRFPAGPWHEMPPSTSTRRVSAANAIERVMVTPSLMAMLPDMVSPDAAAVDVPVLIGLGDADLHGDPYRTPQSYSGSPEVTLIVIPETRHNHFVYPSRTYLYDRIARWAENLP</sequence>
<gene>
    <name evidence="1" type="ORF">NT2_07_01030</name>
</gene>
<comment type="caution">
    <text evidence="1">The sequence shown here is derived from an EMBL/GenBank/DDBJ whole genome shotgun (WGS) entry which is preliminary data.</text>
</comment>
<dbReference type="EMBL" id="BASZ01000007">
    <property type="protein sequence ID" value="GAD50103.1"/>
    <property type="molecule type" value="Genomic_DNA"/>
</dbReference>
<reference evidence="1 2" key="1">
    <citation type="submission" date="2013-09" db="EMBL/GenBank/DDBJ databases">
        <title>Whole genome shotgun sequence of Novosphingobium tardaugens NBRC 16725.</title>
        <authorList>
            <person name="Isaki S."/>
            <person name="Hosoyama A."/>
            <person name="Tsuchikane K."/>
            <person name="Katsumata H."/>
            <person name="Ando Y."/>
            <person name="Yamazaki S."/>
            <person name="Fujita N."/>
        </authorList>
    </citation>
    <scope>NUCLEOTIDE SEQUENCE [LARGE SCALE GENOMIC DNA]</scope>
    <source>
        <strain evidence="1 2">NBRC 16725</strain>
    </source>
</reference>
<dbReference type="AlphaFoldDB" id="U3A5S3"/>
<evidence type="ECO:0008006" key="3">
    <source>
        <dbReference type="Google" id="ProtNLM"/>
    </source>
</evidence>
<dbReference type="InterPro" id="IPR029058">
    <property type="entry name" value="AB_hydrolase_fold"/>
</dbReference>
<evidence type="ECO:0000313" key="2">
    <source>
        <dbReference type="Proteomes" id="UP000016568"/>
    </source>
</evidence>
<evidence type="ECO:0000313" key="1">
    <source>
        <dbReference type="EMBL" id="GAD50103.1"/>
    </source>
</evidence>